<dbReference type="AlphaFoldDB" id="A0A7Y4KKQ5"/>
<reference evidence="2 3" key="1">
    <citation type="submission" date="2020-05" db="EMBL/GenBank/DDBJ databases">
        <authorList>
            <person name="Whitworth D."/>
        </authorList>
    </citation>
    <scope>NUCLEOTIDE SEQUENCE [LARGE SCALE GENOMIC DNA]</scope>
    <source>
        <strain evidence="2 3">AB043B</strain>
    </source>
</reference>
<proteinExistence type="predicted"/>
<evidence type="ECO:0000259" key="1">
    <source>
        <dbReference type="Pfam" id="PF13091"/>
    </source>
</evidence>
<dbReference type="SUPFAM" id="SSF56024">
    <property type="entry name" value="Phospholipase D/nuclease"/>
    <property type="match status" value="2"/>
</dbReference>
<evidence type="ECO:0000313" key="2">
    <source>
        <dbReference type="EMBL" id="NOK35598.1"/>
    </source>
</evidence>
<sequence length="511" mass="55660">MSPFQKVMSAEIDHRDALLGDGWLPERTPGAAPERWNQGVCPSGRGRVAADAIVKAIRSARRTVMVSSFLLADVEIERALLEVASSGRGVRVYVLNAAEARLEKEPREDSEFDRKTYEAHKALLNKLAGYVLFRTARSFHAKVVLVDAPTGEGYLLTANLTSEALERNEEVVIRLEASECAQVRDWLQYAFWEGAEHEMATPGALEAVRAPGLTRRPEPRGDVLATASGHTGLREALLSLVDGAQGHLIVTSFGWSREHPVVQRIIQRARQGLRVTVLARIRPSAMPALLALREAGATVLGFQWLHAKAAWSEAGEALVTSANLEPHGMDDGFELGVRLVGARADAVAALLKAWSAGAKARLENGLRVGAVHGAVELWRGGKALEKVVVEASQEIDLGRVVAESATRLEAPTPKPPVPVPGKYFHRSILRWTIEAPMLDAKASEVLREVEVIGEAKDGKKPEKKKQRVSHEPPLFKEASGRLVVAISKEEQLEAALAYGREYGATVVVRRP</sequence>
<name>A0A7Y4KKQ5_9BACT</name>
<gene>
    <name evidence="2" type="ORF">HMI49_20565</name>
</gene>
<dbReference type="EMBL" id="JABFJV010000118">
    <property type="protein sequence ID" value="NOK35598.1"/>
    <property type="molecule type" value="Genomic_DNA"/>
</dbReference>
<evidence type="ECO:0000313" key="3">
    <source>
        <dbReference type="Proteomes" id="UP000563426"/>
    </source>
</evidence>
<dbReference type="Pfam" id="PF13091">
    <property type="entry name" value="PLDc_2"/>
    <property type="match status" value="1"/>
</dbReference>
<dbReference type="RefSeq" id="WP_171436273.1">
    <property type="nucleotide sequence ID" value="NZ_JABFJV010000118.1"/>
</dbReference>
<organism evidence="2 3">
    <name type="scientific">Corallococcus exercitus</name>
    <dbReference type="NCBI Taxonomy" id="2316736"/>
    <lineage>
        <taxon>Bacteria</taxon>
        <taxon>Pseudomonadati</taxon>
        <taxon>Myxococcota</taxon>
        <taxon>Myxococcia</taxon>
        <taxon>Myxococcales</taxon>
        <taxon>Cystobacterineae</taxon>
        <taxon>Myxococcaceae</taxon>
        <taxon>Corallococcus</taxon>
    </lineage>
</organism>
<dbReference type="Gene3D" id="3.30.870.10">
    <property type="entry name" value="Endonuclease Chain A"/>
    <property type="match status" value="2"/>
</dbReference>
<accession>A0A7Y4KKQ5</accession>
<protein>
    <recommendedName>
        <fullName evidence="1">Phospholipase D-like domain-containing protein</fullName>
    </recommendedName>
</protein>
<keyword evidence="3" id="KW-1185">Reference proteome</keyword>
<feature type="domain" description="Phospholipase D-like" evidence="1">
    <location>
        <begin position="53"/>
        <end position="182"/>
    </location>
</feature>
<dbReference type="Proteomes" id="UP000563426">
    <property type="component" value="Unassembled WGS sequence"/>
</dbReference>
<comment type="caution">
    <text evidence="2">The sequence shown here is derived from an EMBL/GenBank/DDBJ whole genome shotgun (WGS) entry which is preliminary data.</text>
</comment>
<dbReference type="InterPro" id="IPR025202">
    <property type="entry name" value="PLD-like_dom"/>
</dbReference>